<dbReference type="Proteomes" id="UP000532866">
    <property type="component" value="Unassembled WGS sequence"/>
</dbReference>
<dbReference type="InterPro" id="IPR046776">
    <property type="entry name" value="Pectate_lyase_5"/>
</dbReference>
<feature type="domain" description="Bacterial Ig" evidence="2">
    <location>
        <begin position="504"/>
        <end position="577"/>
    </location>
</feature>
<feature type="domain" description="Bacterial Ig" evidence="2">
    <location>
        <begin position="1072"/>
        <end position="1145"/>
    </location>
</feature>
<feature type="domain" description="Bacterial Ig" evidence="3">
    <location>
        <begin position="1684"/>
        <end position="1756"/>
    </location>
</feature>
<dbReference type="Pfam" id="PF20622">
    <property type="entry name" value="Big_15"/>
    <property type="match status" value="3"/>
</dbReference>
<keyword evidence="1" id="KW-0732">Signal</keyword>
<feature type="domain" description="Bacterial Ig" evidence="2">
    <location>
        <begin position="1152"/>
        <end position="1233"/>
    </location>
</feature>
<comment type="caution">
    <text evidence="4">The sequence shown here is derived from an EMBL/GenBank/DDBJ whole genome shotgun (WGS) entry which is preliminary data.</text>
</comment>
<feature type="domain" description="Bacterial Ig" evidence="2">
    <location>
        <begin position="909"/>
        <end position="971"/>
    </location>
</feature>
<dbReference type="Pfam" id="PF17936">
    <property type="entry name" value="Big_6"/>
    <property type="match status" value="11"/>
</dbReference>
<feature type="domain" description="Bacterial Ig" evidence="3">
    <location>
        <begin position="1594"/>
        <end position="1673"/>
    </location>
</feature>
<feature type="domain" description="Bacterial Ig" evidence="2">
    <location>
        <begin position="991"/>
        <end position="1062"/>
    </location>
</feature>
<feature type="signal peptide" evidence="1">
    <location>
        <begin position="1"/>
        <end position="35"/>
    </location>
</feature>
<feature type="domain" description="Bacterial Ig" evidence="3">
    <location>
        <begin position="1506"/>
        <end position="1586"/>
    </location>
</feature>
<dbReference type="InterPro" id="IPR041498">
    <property type="entry name" value="Big_6"/>
</dbReference>
<feature type="domain" description="Bacterial Ig" evidence="2">
    <location>
        <begin position="585"/>
        <end position="658"/>
    </location>
</feature>
<evidence type="ECO:0000259" key="3">
    <source>
        <dbReference type="Pfam" id="PF20622"/>
    </source>
</evidence>
<dbReference type="InterPro" id="IPR013783">
    <property type="entry name" value="Ig-like_fold"/>
</dbReference>
<evidence type="ECO:0000313" key="5">
    <source>
        <dbReference type="Proteomes" id="UP000532866"/>
    </source>
</evidence>
<feature type="domain" description="Bacterial Ig" evidence="2">
    <location>
        <begin position="1240"/>
        <end position="1322"/>
    </location>
</feature>
<feature type="domain" description="Bacterial Ig" evidence="2">
    <location>
        <begin position="746"/>
        <end position="822"/>
    </location>
</feature>
<dbReference type="InterPro" id="IPR046746">
    <property type="entry name" value="Big_15"/>
</dbReference>
<dbReference type="RefSeq" id="WP_185372317.1">
    <property type="nucleotide sequence ID" value="NZ_JAARNB010000001.1"/>
</dbReference>
<feature type="domain" description="Bacterial Ig" evidence="2">
    <location>
        <begin position="827"/>
        <end position="902"/>
    </location>
</feature>
<proteinExistence type="predicted"/>
<evidence type="ECO:0000256" key="1">
    <source>
        <dbReference type="SAM" id="SignalP"/>
    </source>
</evidence>
<dbReference type="EMBL" id="JAAROL010000001">
    <property type="protein sequence ID" value="MBC1330317.1"/>
    <property type="molecule type" value="Genomic_DNA"/>
</dbReference>
<evidence type="ECO:0000313" key="4">
    <source>
        <dbReference type="EMBL" id="MBC1330317.1"/>
    </source>
</evidence>
<accession>A0A7X0TJK8</accession>
<feature type="domain" description="Bacterial Ig" evidence="2">
    <location>
        <begin position="664"/>
        <end position="740"/>
    </location>
</feature>
<feature type="chain" id="PRO_5031339600" evidence="1">
    <location>
        <begin position="36"/>
        <end position="1762"/>
    </location>
</feature>
<name>A0A7X0TJK8_9LIST</name>
<organism evidence="4 5">
    <name type="scientific">Listeria booriae</name>
    <dbReference type="NCBI Taxonomy" id="1552123"/>
    <lineage>
        <taxon>Bacteria</taxon>
        <taxon>Bacillati</taxon>
        <taxon>Bacillota</taxon>
        <taxon>Bacilli</taxon>
        <taxon>Bacillales</taxon>
        <taxon>Listeriaceae</taxon>
        <taxon>Listeria</taxon>
    </lineage>
</organism>
<feature type="domain" description="Bacterial Ig" evidence="2">
    <location>
        <begin position="424"/>
        <end position="496"/>
    </location>
</feature>
<sequence>MSTKNNIVRKSGTIALATVLVGSSLLSTLPVNVFASEEALKNAVAEAAPTAAPANATEVSTFAELKAALDSKTITDIKLMADIKVTATFNFTTQKNLYGNGYTLDMNNNKIGVAKADSVNRIEDLTITNQNIYPLFWSEYAGVQVTYKNVTSSGKQFIYNAKGTAILEGNIKATSNYEEIFQGTNLIVKEGADVDFSSVDSGLTALYVMGNLTQEANSSMKVNSKSHTLYVANSSTQISIAGNLELKSATKQAIYATGGNMVVKTGAKFKADAGDTVEEGISITNGSLTVQSGADFIATSKGLQGTVQTGKALTFENGSNFAITNTNATGSVFANYAGASTKININSDRGLSTWDYGFINNGKPTHNYNDFKTATFDLSGYDKGNLSQKNLTSNSAQFQSQFVSKTTGKLFGGSYALTNIAQTTIDDLTTDSTQVVGRAEPNANIVIKDAAGKTLGSGRVGSDGYYEVTIAKQAAGTVVTATADSNGITSSASTTVIQASIEQTTIAALTTDSKTATGTAEPNADIEIKANGEVIGSGKVASDGKYSIAISQQDVGTRVTATATKGTATSHATTTVTQGDLDQTTISALTTKSTTAVGTAEPNATIEIKNNAGDVLGSGKVGSDGKYSVTIPKQTVGTEVIAIATSNGKTSTAQTTVVRGEIDATTINKVTTESVSISGTAEPNALLLVTDQDGVLLASGRVGSDGIYGLTIGKQPEGKTISVSASLDGFTSKASTIVERDGIDQTTINALTTDSVSVSGKAEPNATIVITDQNDKQLATGRVGSDGIYLLTIAKQPEGTVVTATATKDGKTSKANTTVIRDAIAPTTINALTADSTNATGTAEPNADIVLKNGAGTTIGSGKVGSDGKYNLTIDKQTAGTVVTATATKDGKTASAQTVVTAGKDIAPTTINALTTDSVNVTGTAEPNADIEIKNGAGTTIASGKVGSDGKYSLTIDKQPEGTVVTAIATKDGKSKYAQTTVIRDAISPTTIDALTADDTVVKGTAEPNAAIVIKDTAGSTIASGTVGSDGKYSFFISKQAAGTVITATATKNGKIATAETVVAAGQTIAPTTINALTTDSVTATGTAEPNADIVLKNGAGTTIGSGKVGSDGKYSLAIDKQAAGTIVTATATKNGKTASATTTVVDNHFAAPTINDYYVNDGYVSGTAPAGAKKVTIEVGGNIIRTVDVAANGTYRVYVNDNAAMGQAGTVFHAYATDANGKTSDKASSTVKAKAVVVAPPTINNYVVDSGYVTGKATAPATKVTISIGGKDVRTGDVAADGTFKIYVNDNADFKVVGKEFTAVAKDAAGNVSQPAKSTVQGTQLAQPTIDAYYAGQEYVTGKTDKATSKIGLYDKDGNLLRYGAVDAATGTYKIYASDKTSMRVVGDEFSVKAIDVAGTATAPTKSTILTAILGKPSIDDYNKGDEYVTGKTDLATSKIGLYDSQGNLLRTGLVNPDGTYKIYASDKAFMQVIGNVFTVRAINSANVPGVAATSPVLGERVPSKVTAAAYNLGDNNITGTYSGAGAKVQLFVNGVLVKNGALDTATGTYQVYAKDYIKAATDNVEIVLYDKNWQELDRTKVDVKAAAGQTLKITPDTYTIGDSNLTGTFDGVSQSIKLYVNGELARTGQISGDGKTFVVYAQDKIKSVTDVVTVVGVDKDGKEVTASVTVKAASEAPDALKIGAISYKLNTDNLTGSYTGTMNGVELWVNGVKARTGGFDATAQTFTVYAKDKITSTSDVVQIKGYDKNWNVVTIDVTVN</sequence>
<reference evidence="4 5" key="1">
    <citation type="submission" date="2020-03" db="EMBL/GenBank/DDBJ databases">
        <title>Soil Listeria distribution.</title>
        <authorList>
            <person name="Liao J."/>
            <person name="Wiedmann M."/>
        </authorList>
    </citation>
    <scope>NUCLEOTIDE SEQUENCE [LARGE SCALE GENOMIC DNA]</scope>
    <source>
        <strain evidence="4 5">FSL L7-1833</strain>
    </source>
</reference>
<dbReference type="Pfam" id="PF20585">
    <property type="entry name" value="Pectate_lyase_5"/>
    <property type="match status" value="1"/>
</dbReference>
<protein>
    <submittedName>
        <fullName evidence="4">Autolysin modifier protein</fullName>
    </submittedName>
</protein>
<gene>
    <name evidence="4" type="ORF">HB759_00015</name>
</gene>
<dbReference type="Gene3D" id="2.60.40.10">
    <property type="entry name" value="Immunoglobulins"/>
    <property type="match status" value="11"/>
</dbReference>
<evidence type="ECO:0000259" key="2">
    <source>
        <dbReference type="Pfam" id="PF17936"/>
    </source>
</evidence>